<dbReference type="AlphaFoldDB" id="A0AAZ3NU36"/>
<evidence type="ECO:0000313" key="2">
    <source>
        <dbReference type="Ensembl" id="ENSOTSP00005107972.1"/>
    </source>
</evidence>
<reference evidence="3" key="1">
    <citation type="journal article" date="2018" name="PLoS ONE">
        <title>Chinook salmon (Oncorhynchus tshawytscha) genome and transcriptome.</title>
        <authorList>
            <person name="Christensen K.A."/>
            <person name="Leong J.S."/>
            <person name="Sakhrani D."/>
            <person name="Biagi C.A."/>
            <person name="Minkley D.R."/>
            <person name="Withler R.E."/>
            <person name="Rondeau E.B."/>
            <person name="Koop B.F."/>
            <person name="Devlin R.H."/>
        </authorList>
    </citation>
    <scope>NUCLEOTIDE SEQUENCE [LARGE SCALE GENOMIC DNA]</scope>
</reference>
<reference evidence="2" key="2">
    <citation type="submission" date="2025-08" db="UniProtKB">
        <authorList>
            <consortium name="Ensembl"/>
        </authorList>
    </citation>
    <scope>IDENTIFICATION</scope>
</reference>
<name>A0AAZ3NU36_ONCTS</name>
<dbReference type="GO" id="GO:0006672">
    <property type="term" value="P:ceramide metabolic process"/>
    <property type="evidence" value="ECO:0007669"/>
    <property type="project" value="TreeGrafter"/>
</dbReference>
<keyword evidence="3" id="KW-1185">Reference proteome</keyword>
<dbReference type="Pfam" id="PF19280">
    <property type="entry name" value="CERK_C"/>
    <property type="match status" value="1"/>
</dbReference>
<dbReference type="GO" id="GO:0001729">
    <property type="term" value="F:ceramide kinase activity"/>
    <property type="evidence" value="ECO:0007669"/>
    <property type="project" value="TreeGrafter"/>
</dbReference>
<dbReference type="PANTHER" id="PTHR12358:SF25">
    <property type="entry name" value="CERAMIDE KINASE"/>
    <property type="match status" value="1"/>
</dbReference>
<organism evidence="2 3">
    <name type="scientific">Oncorhynchus tshawytscha</name>
    <name type="common">Chinook salmon</name>
    <name type="synonym">Salmo tshawytscha</name>
    <dbReference type="NCBI Taxonomy" id="74940"/>
    <lineage>
        <taxon>Eukaryota</taxon>
        <taxon>Metazoa</taxon>
        <taxon>Chordata</taxon>
        <taxon>Craniata</taxon>
        <taxon>Vertebrata</taxon>
        <taxon>Euteleostomi</taxon>
        <taxon>Actinopterygii</taxon>
        <taxon>Neopterygii</taxon>
        <taxon>Teleostei</taxon>
        <taxon>Protacanthopterygii</taxon>
        <taxon>Salmoniformes</taxon>
        <taxon>Salmonidae</taxon>
        <taxon>Salmoninae</taxon>
        <taxon>Oncorhynchus</taxon>
    </lineage>
</organism>
<sequence length="214" mass="24050">MLTCLKVLLTSATERMTHLIDQLLVFIETSGDCVWRLIRGKFLAINAAGMSCACPCSPRGQDRLCLLPSANLADGITDLILVREASRLDFLRHLIRHTNKDDHFDMSFMEVHRVREIRFVPKHSNVISEVDPSETSGKKICNQVCTAHPSYDTGHSNWNCDEEIMPHAAIHVSVHCLLIRLFDRGVERGTIIGSNLSWQATVPNCARKSCIWAL</sequence>
<dbReference type="InterPro" id="IPR016064">
    <property type="entry name" value="NAD/diacylglycerol_kinase_sf"/>
</dbReference>
<dbReference type="InterPro" id="IPR045363">
    <property type="entry name" value="CERK_C"/>
</dbReference>
<dbReference type="Gene3D" id="2.60.200.40">
    <property type="match status" value="1"/>
</dbReference>
<proteinExistence type="predicted"/>
<feature type="domain" description="Ceramide kinase C-terminal" evidence="1">
    <location>
        <begin position="31"/>
        <end position="187"/>
    </location>
</feature>
<dbReference type="SUPFAM" id="SSF111331">
    <property type="entry name" value="NAD kinase/diacylglycerol kinase-like"/>
    <property type="match status" value="1"/>
</dbReference>
<evidence type="ECO:0000313" key="3">
    <source>
        <dbReference type="Proteomes" id="UP000694402"/>
    </source>
</evidence>
<reference evidence="2" key="3">
    <citation type="submission" date="2025-09" db="UniProtKB">
        <authorList>
            <consortium name="Ensembl"/>
        </authorList>
    </citation>
    <scope>IDENTIFICATION</scope>
</reference>
<accession>A0AAZ3NU36</accession>
<dbReference type="GeneTree" id="ENSGT00940000156976"/>
<dbReference type="GO" id="GO:0016020">
    <property type="term" value="C:membrane"/>
    <property type="evidence" value="ECO:0007669"/>
    <property type="project" value="GOC"/>
</dbReference>
<dbReference type="Ensembl" id="ENSOTST00005116064.1">
    <property type="protein sequence ID" value="ENSOTSP00005107972.1"/>
    <property type="gene ID" value="ENSOTSG00005011399.2"/>
</dbReference>
<evidence type="ECO:0000259" key="1">
    <source>
        <dbReference type="Pfam" id="PF19280"/>
    </source>
</evidence>
<dbReference type="PANTHER" id="PTHR12358">
    <property type="entry name" value="SPHINGOSINE KINASE"/>
    <property type="match status" value="1"/>
</dbReference>
<dbReference type="InterPro" id="IPR050187">
    <property type="entry name" value="Lipid_Phosphate_FormReg"/>
</dbReference>
<dbReference type="Proteomes" id="UP000694402">
    <property type="component" value="Unassembled WGS sequence"/>
</dbReference>
<protein>
    <recommendedName>
        <fullName evidence="1">Ceramide kinase C-terminal domain-containing protein</fullName>
    </recommendedName>
</protein>